<dbReference type="PANTHER" id="PTHR21680">
    <property type="entry name" value="COILED-COIL DOMAIN-CONTAINING PROTEIN 124"/>
    <property type="match status" value="1"/>
</dbReference>
<feature type="compositionally biased region" description="Basic and acidic residues" evidence="3">
    <location>
        <begin position="38"/>
        <end position="68"/>
    </location>
</feature>
<feature type="domain" description="Coiled-coil" evidence="4">
    <location>
        <begin position="206"/>
        <end position="250"/>
    </location>
</feature>
<evidence type="ECO:0000256" key="2">
    <source>
        <dbReference type="ARBA" id="ARBA00023054"/>
    </source>
</evidence>
<feature type="compositionally biased region" description="Basic and acidic residues" evidence="3">
    <location>
        <begin position="13"/>
        <end position="26"/>
    </location>
</feature>
<evidence type="ECO:0000313" key="6">
    <source>
        <dbReference type="Proteomes" id="UP000688137"/>
    </source>
</evidence>
<protein>
    <recommendedName>
        <fullName evidence="4">Coiled-coil domain-containing protein</fullName>
    </recommendedName>
</protein>
<evidence type="ECO:0000256" key="3">
    <source>
        <dbReference type="SAM" id="MobiDB-lite"/>
    </source>
</evidence>
<name>A0A8S1M489_PARPR</name>
<dbReference type="OMA" id="MANENHQ"/>
<dbReference type="GO" id="GO:0006366">
    <property type="term" value="P:transcription by RNA polymerase II"/>
    <property type="evidence" value="ECO:0007669"/>
    <property type="project" value="TreeGrafter"/>
</dbReference>
<comment type="caution">
    <text evidence="5">The sequence shown here is derived from an EMBL/GenBank/DDBJ whole genome shotgun (WGS) entry which is preliminary data.</text>
</comment>
<evidence type="ECO:0000313" key="5">
    <source>
        <dbReference type="EMBL" id="CAD8074847.1"/>
    </source>
</evidence>
<reference evidence="5" key="1">
    <citation type="submission" date="2021-01" db="EMBL/GenBank/DDBJ databases">
        <authorList>
            <consortium name="Genoscope - CEA"/>
            <person name="William W."/>
        </authorList>
    </citation>
    <scope>NUCLEOTIDE SEQUENCE</scope>
</reference>
<feature type="compositionally biased region" description="Low complexity" evidence="3">
    <location>
        <begin position="131"/>
        <end position="140"/>
    </location>
</feature>
<evidence type="ECO:0000256" key="1">
    <source>
        <dbReference type="ARBA" id="ARBA00008296"/>
    </source>
</evidence>
<proteinExistence type="inferred from homology"/>
<keyword evidence="2" id="KW-0175">Coiled coil</keyword>
<sequence>MPKKFSINPKAQAAREKETEKKESMKIKKKQKEEEEYWKETDKNIIQKQERQRQKELEEENKRKRQEEKKQLYEICVLISIDKQYKGAISKKQLKEEQEKIFAQRLQNVELGDEQSENEEDQQEQVEQQDDNQFLQQNKQDQQINLEKLQEIWDSDQEDFDETIGQNQNHILREQQKRDKEKYEQIIDADGIGQFIDAIDGKGPQQLKFKEYCRQKLGKVQKENPQLRHSQIMEMIYKQWKIDPLNPKNQ</sequence>
<dbReference type="InterPro" id="IPR010422">
    <property type="entry name" value="Ccdc124/Oxs1"/>
</dbReference>
<evidence type="ECO:0000259" key="4">
    <source>
        <dbReference type="Pfam" id="PF06244"/>
    </source>
</evidence>
<dbReference type="PANTHER" id="PTHR21680:SF0">
    <property type="entry name" value="COILED-COIL DOMAIN-CONTAINING PROTEIN 124"/>
    <property type="match status" value="1"/>
</dbReference>
<dbReference type="InterPro" id="IPR054414">
    <property type="entry name" value="Ccdc124/Oxs1_C"/>
</dbReference>
<dbReference type="Proteomes" id="UP000688137">
    <property type="component" value="Unassembled WGS sequence"/>
</dbReference>
<dbReference type="Pfam" id="PF06244">
    <property type="entry name" value="Ccdc124"/>
    <property type="match status" value="1"/>
</dbReference>
<dbReference type="GO" id="GO:0003713">
    <property type="term" value="F:transcription coactivator activity"/>
    <property type="evidence" value="ECO:0007669"/>
    <property type="project" value="TreeGrafter"/>
</dbReference>
<keyword evidence="6" id="KW-1185">Reference proteome</keyword>
<organism evidence="5 6">
    <name type="scientific">Paramecium primaurelia</name>
    <dbReference type="NCBI Taxonomy" id="5886"/>
    <lineage>
        <taxon>Eukaryota</taxon>
        <taxon>Sar</taxon>
        <taxon>Alveolata</taxon>
        <taxon>Ciliophora</taxon>
        <taxon>Intramacronucleata</taxon>
        <taxon>Oligohymenophorea</taxon>
        <taxon>Peniculida</taxon>
        <taxon>Parameciidae</taxon>
        <taxon>Paramecium</taxon>
    </lineage>
</organism>
<feature type="region of interest" description="Disordered" evidence="3">
    <location>
        <begin position="1"/>
        <end position="68"/>
    </location>
</feature>
<dbReference type="GO" id="GO:0005634">
    <property type="term" value="C:nucleus"/>
    <property type="evidence" value="ECO:0007669"/>
    <property type="project" value="TreeGrafter"/>
</dbReference>
<feature type="compositionally biased region" description="Acidic residues" evidence="3">
    <location>
        <begin position="111"/>
        <end position="130"/>
    </location>
</feature>
<feature type="region of interest" description="Disordered" evidence="3">
    <location>
        <begin position="106"/>
        <end position="140"/>
    </location>
</feature>
<dbReference type="EMBL" id="CAJJDM010000053">
    <property type="protein sequence ID" value="CAD8074847.1"/>
    <property type="molecule type" value="Genomic_DNA"/>
</dbReference>
<accession>A0A8S1M489</accession>
<comment type="similarity">
    <text evidence="1">Belongs to the CCDC124 family.</text>
</comment>
<dbReference type="AlphaFoldDB" id="A0A8S1M489"/>
<gene>
    <name evidence="5" type="ORF">PPRIM_AZ9-3.1.T0530184</name>
</gene>